<proteinExistence type="predicted"/>
<feature type="compositionally biased region" description="Low complexity" evidence="1">
    <location>
        <begin position="1"/>
        <end position="40"/>
    </location>
</feature>
<evidence type="ECO:0000256" key="1">
    <source>
        <dbReference type="SAM" id="MobiDB-lite"/>
    </source>
</evidence>
<evidence type="ECO:0000313" key="2">
    <source>
        <dbReference type="EMBL" id="CAK0838326.1"/>
    </source>
</evidence>
<feature type="compositionally biased region" description="Basic and acidic residues" evidence="1">
    <location>
        <begin position="91"/>
        <end position="105"/>
    </location>
</feature>
<feature type="non-terminal residue" evidence="2">
    <location>
        <position position="1"/>
    </location>
</feature>
<feature type="region of interest" description="Disordered" evidence="1">
    <location>
        <begin position="87"/>
        <end position="106"/>
    </location>
</feature>
<accession>A0ABN9T0B5</accession>
<dbReference type="Proteomes" id="UP001189429">
    <property type="component" value="Unassembled WGS sequence"/>
</dbReference>
<sequence>RRAPAAVVGGAAAGAGRRAAPAGAADVDAALGGQAAAGRRPGPRPSGRRRPGVPLRRLRRPPHRVPPLRLLLEAEGLLAGRGLRLLPPVPRGREEAEAEGQDRRHPCLAGGAQLMSAGHAAGDRLHSRHCVA</sequence>
<comment type="caution">
    <text evidence="2">The sequence shown here is derived from an EMBL/GenBank/DDBJ whole genome shotgun (WGS) entry which is preliminary data.</text>
</comment>
<keyword evidence="3" id="KW-1185">Reference proteome</keyword>
<organism evidence="2 3">
    <name type="scientific">Prorocentrum cordatum</name>
    <dbReference type="NCBI Taxonomy" id="2364126"/>
    <lineage>
        <taxon>Eukaryota</taxon>
        <taxon>Sar</taxon>
        <taxon>Alveolata</taxon>
        <taxon>Dinophyceae</taxon>
        <taxon>Prorocentrales</taxon>
        <taxon>Prorocentraceae</taxon>
        <taxon>Prorocentrum</taxon>
    </lineage>
</organism>
<evidence type="ECO:0000313" key="3">
    <source>
        <dbReference type="Proteomes" id="UP001189429"/>
    </source>
</evidence>
<feature type="region of interest" description="Disordered" evidence="1">
    <location>
        <begin position="1"/>
        <end position="61"/>
    </location>
</feature>
<name>A0ABN9T0B5_9DINO</name>
<gene>
    <name evidence="2" type="ORF">PCOR1329_LOCUS34302</name>
</gene>
<feature type="compositionally biased region" description="Basic residues" evidence="1">
    <location>
        <begin position="46"/>
        <end position="61"/>
    </location>
</feature>
<reference evidence="2" key="1">
    <citation type="submission" date="2023-10" db="EMBL/GenBank/DDBJ databases">
        <authorList>
            <person name="Chen Y."/>
            <person name="Shah S."/>
            <person name="Dougan E. K."/>
            <person name="Thang M."/>
            <person name="Chan C."/>
        </authorList>
    </citation>
    <scope>NUCLEOTIDE SEQUENCE [LARGE SCALE GENOMIC DNA]</scope>
</reference>
<protein>
    <submittedName>
        <fullName evidence="2">Uncharacterized protein</fullName>
    </submittedName>
</protein>
<dbReference type="EMBL" id="CAUYUJ010014215">
    <property type="protein sequence ID" value="CAK0838326.1"/>
    <property type="molecule type" value="Genomic_DNA"/>
</dbReference>